<keyword evidence="5 13" id="KW-0378">Hydrolase</keyword>
<dbReference type="Pfam" id="PF22456">
    <property type="entry name" value="PqqF-like_C_4"/>
    <property type="match status" value="1"/>
</dbReference>
<dbReference type="InterPro" id="IPR007863">
    <property type="entry name" value="Peptidase_M16_C"/>
</dbReference>
<dbReference type="AlphaFoldDB" id="G0R0A2"/>
<feature type="transmembrane region" description="Helical" evidence="8">
    <location>
        <begin position="1099"/>
        <end position="1120"/>
    </location>
</feature>
<dbReference type="PANTHER" id="PTHR43690:SF18">
    <property type="entry name" value="INSULIN-DEGRADING ENZYME-RELATED"/>
    <property type="match status" value="1"/>
</dbReference>
<dbReference type="SUPFAM" id="SSF63411">
    <property type="entry name" value="LuxS/MPP-like metallohydrolase"/>
    <property type="match status" value="4"/>
</dbReference>
<evidence type="ECO:0000256" key="3">
    <source>
        <dbReference type="ARBA" id="ARBA00022670"/>
    </source>
</evidence>
<evidence type="ECO:0000259" key="10">
    <source>
        <dbReference type="Pfam" id="PF05193"/>
    </source>
</evidence>
<dbReference type="GO" id="GO:0005829">
    <property type="term" value="C:cytosol"/>
    <property type="evidence" value="ECO:0007669"/>
    <property type="project" value="TreeGrafter"/>
</dbReference>
<gene>
    <name evidence="13" type="ORF">IMG5_162940</name>
</gene>
<dbReference type="Pfam" id="PF16187">
    <property type="entry name" value="Peptidase_M16_M"/>
    <property type="match status" value="1"/>
</dbReference>
<dbReference type="InParanoid" id="G0R0A2"/>
<dbReference type="GO" id="GO:0004222">
    <property type="term" value="F:metalloendopeptidase activity"/>
    <property type="evidence" value="ECO:0007669"/>
    <property type="project" value="UniProtKB-EC"/>
</dbReference>
<dbReference type="Pfam" id="PF00675">
    <property type="entry name" value="Peptidase_M16"/>
    <property type="match status" value="1"/>
</dbReference>
<evidence type="ECO:0000259" key="9">
    <source>
        <dbReference type="Pfam" id="PF00675"/>
    </source>
</evidence>
<dbReference type="GO" id="GO:0043171">
    <property type="term" value="P:peptide catabolic process"/>
    <property type="evidence" value="ECO:0007669"/>
    <property type="project" value="TreeGrafter"/>
</dbReference>
<keyword evidence="7" id="KW-0482">Metalloprotease</keyword>
<dbReference type="GO" id="GO:0051603">
    <property type="term" value="P:proteolysis involved in protein catabolic process"/>
    <property type="evidence" value="ECO:0007669"/>
    <property type="project" value="TreeGrafter"/>
</dbReference>
<dbReference type="InterPro" id="IPR011765">
    <property type="entry name" value="Pept_M16_N"/>
</dbReference>
<keyword evidence="8" id="KW-0472">Membrane</keyword>
<dbReference type="Proteomes" id="UP000008983">
    <property type="component" value="Unassembled WGS sequence"/>
</dbReference>
<evidence type="ECO:0000313" key="13">
    <source>
        <dbReference type="EMBL" id="EGR29110.1"/>
    </source>
</evidence>
<evidence type="ECO:0000259" key="12">
    <source>
        <dbReference type="Pfam" id="PF22456"/>
    </source>
</evidence>
<dbReference type="EMBL" id="GL984183">
    <property type="protein sequence ID" value="EGR29110.1"/>
    <property type="molecule type" value="Genomic_DNA"/>
</dbReference>
<evidence type="ECO:0000256" key="6">
    <source>
        <dbReference type="ARBA" id="ARBA00022833"/>
    </source>
</evidence>
<dbReference type="FunFam" id="3.30.830.10:FF:000012">
    <property type="entry name" value="Protease 3"/>
    <property type="match status" value="1"/>
</dbReference>
<dbReference type="PANTHER" id="PTHR43690">
    <property type="entry name" value="NARDILYSIN"/>
    <property type="match status" value="1"/>
</dbReference>
<accession>G0R0A2</accession>
<evidence type="ECO:0000256" key="4">
    <source>
        <dbReference type="ARBA" id="ARBA00022723"/>
    </source>
</evidence>
<comment type="cofactor">
    <cofactor evidence="1">
        <name>Zn(2+)</name>
        <dbReference type="ChEBI" id="CHEBI:29105"/>
    </cofactor>
</comment>
<reference evidence="13 14" key="1">
    <citation type="submission" date="2011-07" db="EMBL/GenBank/DDBJ databases">
        <authorList>
            <person name="Coyne R."/>
            <person name="Brami D."/>
            <person name="Johnson J."/>
            <person name="Hostetler J."/>
            <person name="Hannick L."/>
            <person name="Clark T."/>
            <person name="Cassidy-Hanley D."/>
            <person name="Inman J."/>
        </authorList>
    </citation>
    <scope>NUCLEOTIDE SEQUENCE [LARGE SCALE GENOMIC DNA]</scope>
    <source>
        <strain evidence="13 14">G5</strain>
    </source>
</reference>
<keyword evidence="6" id="KW-0862">Zinc</keyword>
<dbReference type="eggNOG" id="KOG0959">
    <property type="taxonomic scope" value="Eukaryota"/>
</dbReference>
<protein>
    <submittedName>
        <fullName evidence="13">Insulinase family, putative</fullName>
        <ecNumber evidence="13">3.4.24.56</ecNumber>
    </submittedName>
</protein>
<evidence type="ECO:0000259" key="11">
    <source>
        <dbReference type="Pfam" id="PF16187"/>
    </source>
</evidence>
<evidence type="ECO:0000313" key="14">
    <source>
        <dbReference type="Proteomes" id="UP000008983"/>
    </source>
</evidence>
<keyword evidence="8" id="KW-1133">Transmembrane helix</keyword>
<keyword evidence="8" id="KW-0812">Transmembrane</keyword>
<dbReference type="GO" id="GO:0046872">
    <property type="term" value="F:metal ion binding"/>
    <property type="evidence" value="ECO:0007669"/>
    <property type="project" value="UniProtKB-KW"/>
</dbReference>
<dbReference type="InterPro" id="IPR054734">
    <property type="entry name" value="PqqF-like_C_4"/>
</dbReference>
<dbReference type="STRING" id="857967.G0R0A2"/>
<keyword evidence="4" id="KW-0479">Metal-binding</keyword>
<evidence type="ECO:0000256" key="7">
    <source>
        <dbReference type="ARBA" id="ARBA00023049"/>
    </source>
</evidence>
<dbReference type="Gene3D" id="3.30.830.10">
    <property type="entry name" value="Metalloenzyme, LuxS/M16 peptidase-like"/>
    <property type="match status" value="4"/>
</dbReference>
<dbReference type="OMA" id="HKHVEIQ"/>
<dbReference type="EC" id="3.4.24.56" evidence="13"/>
<dbReference type="OrthoDB" id="952271at2759"/>
<dbReference type="GeneID" id="14905205"/>
<proteinExistence type="inferred from homology"/>
<dbReference type="RefSeq" id="XP_004030346.1">
    <property type="nucleotide sequence ID" value="XM_004030298.1"/>
</dbReference>
<comment type="similarity">
    <text evidence="2">Belongs to the peptidase M16 family.</text>
</comment>
<keyword evidence="14" id="KW-1185">Reference proteome</keyword>
<feature type="domain" description="Peptidase M16 middle/third" evidence="11">
    <location>
        <begin position="383"/>
        <end position="709"/>
    </location>
</feature>
<dbReference type="GO" id="GO:0005739">
    <property type="term" value="C:mitochondrion"/>
    <property type="evidence" value="ECO:0007669"/>
    <property type="project" value="TreeGrafter"/>
</dbReference>
<sequence>MSTFNVQNYIKNKQFSEKYLIKPKNDDINKYKLLVLPNNIQVMLINNNQTQFSSVALDIKAGSWLEQTDTPGLAHFLEHMSFVQSEQYPEKFYLDKILSRNGGLSNAFTTNDHTNYFFKTKTSSLEECLKVFANMFISPIFNDEVIQKEIKVIENEYQLNLNQDEFKINKLLTLLSDQKSPFSRFSLGNQNSLQSINNLQERLKEFQTKYYVGNLMKLVIYSNEDLEKLQQYTQIFAQIKDQPQNSQKPDFSIYGKPLKDLGKLIKLKLNSENTHLYLIYQLNIDKKAFKKRALEFLTYFLENRTEGSLYYELKEKITDINTQILLQESKYVLFQITFVLKKQQIQKYNEIINSFINYIQFIKEKGLIDTIYHERAKISDLEFTYRQKQTFSEKDVSQFAFNLNTFNYKEVFVADKIFQEQFDKKYVSQIIEQIQDLENNSLIILGSSTFEEENSQNKENNENTDDFLTNDIFENEDSLYNIQYSEIKLTAEQIENLLEINTEKASKYTKEPRNTYVPFQTKLVDICNQNDMLINEGNISGLQGEKLSFAFQNFDYNPDSNEECLIEDFLQTKKNPSLIKYENGIEGWYKFDQYYQTPKNFGYFSIQFPERQNDIQQVASGLVYATLFTEFVSEQLFSAIEAGNKIDISYQMASLKIKLIGWSENFKELVLSLFTIWEKMELNEEKYILSKSKTIQNLQEMKSFTTLEQGEKFFLPKSIFGTFYELEEIIKSVQKITFEDIKNKNDKNKTKLVAFIGGNIQAKQAQEILNEIQDISSFNTNNQEYQPKQKILKIQPSNTYQIRQKVISQKGNLNRAIVNYYQCDIRNNIDLAKMNIIINNLDTFLYDYLGTEQQLGYIIESKLVTYGNIDGFLIKVMGDKNKVTEMSNYVNRALMYYKQQIEVYMNKYFEETKKSVLAVLKSRKNSLEEDLDFNIQQIEQFKFNFFDLNDFILKVESLTKDDVLDFFEQIFFDQKKLVSIQVHNYNDKIVKTLSEDDNISNDQIKVVLDINKDMVGLEYYEVEADLSYQQKLIKKMFNKYQFEAGFGFFLGMGKAIMQDVPKMSMLPKHTFGAFGISLTYFFTNEIANSYVRRNFGREYLFINNTIAALITNVLTFTFLYT</sequence>
<feature type="domain" description="Coenzyme PQQ synthesis protein F-like C-terminal lobe" evidence="12">
    <location>
        <begin position="844"/>
        <end position="930"/>
    </location>
</feature>
<dbReference type="InterPro" id="IPR050626">
    <property type="entry name" value="Peptidase_M16"/>
</dbReference>
<dbReference type="InterPro" id="IPR011249">
    <property type="entry name" value="Metalloenz_LuxS/M16"/>
</dbReference>
<feature type="transmembrane region" description="Helical" evidence="8">
    <location>
        <begin position="1069"/>
        <end position="1087"/>
    </location>
</feature>
<name>G0R0A2_ICHMU</name>
<organism evidence="13 14">
    <name type="scientific">Ichthyophthirius multifiliis</name>
    <name type="common">White spot disease agent</name>
    <name type="synonym">Ich</name>
    <dbReference type="NCBI Taxonomy" id="5932"/>
    <lineage>
        <taxon>Eukaryota</taxon>
        <taxon>Sar</taxon>
        <taxon>Alveolata</taxon>
        <taxon>Ciliophora</taxon>
        <taxon>Intramacronucleata</taxon>
        <taxon>Oligohymenophorea</taxon>
        <taxon>Hymenostomatida</taxon>
        <taxon>Ophryoglenina</taxon>
        <taxon>Ichthyophthirius</taxon>
    </lineage>
</organism>
<feature type="domain" description="Peptidase M16 N-terminal" evidence="9">
    <location>
        <begin position="42"/>
        <end position="159"/>
    </location>
</feature>
<dbReference type="Pfam" id="PF05193">
    <property type="entry name" value="Peptidase_M16_C"/>
    <property type="match status" value="1"/>
</dbReference>
<evidence type="ECO:0000256" key="8">
    <source>
        <dbReference type="SAM" id="Phobius"/>
    </source>
</evidence>
<evidence type="ECO:0000256" key="5">
    <source>
        <dbReference type="ARBA" id="ARBA00022801"/>
    </source>
</evidence>
<evidence type="ECO:0000256" key="2">
    <source>
        <dbReference type="ARBA" id="ARBA00007261"/>
    </source>
</evidence>
<evidence type="ECO:0000256" key="1">
    <source>
        <dbReference type="ARBA" id="ARBA00001947"/>
    </source>
</evidence>
<feature type="domain" description="Peptidase M16 C-terminal" evidence="10">
    <location>
        <begin position="201"/>
        <end position="367"/>
    </location>
</feature>
<keyword evidence="3" id="KW-0645">Protease</keyword>
<dbReference type="InterPro" id="IPR032632">
    <property type="entry name" value="Peptidase_M16_M"/>
</dbReference>